<proteinExistence type="predicted"/>
<dbReference type="Gene3D" id="3.40.50.720">
    <property type="entry name" value="NAD(P)-binding Rossmann-like Domain"/>
    <property type="match status" value="1"/>
</dbReference>
<sequence length="237" mass="26006">MTSSDAPVFLVTGLGEGTGGATARRFAKGGYRVAMLARSKERLDKFEAELPGSKGYPCDVADLQHLVHTIGRIKSEMGSPQVVLHNAVGGGWVKFLEADPDLLERNFRINTTALFYIGREVIPAMIEAGRGAILVTGNTSAHRGKVHTPIFAPTKAAQRILAQSMARDFGPQGIHVAYITIDALIDTPWTRPRLAADKPDDFFAKPSAIAEEMFHIAHQDRSAWSFDVELRPFHEVW</sequence>
<accession>A0A381WWD4</accession>
<dbReference type="PRINTS" id="PR00081">
    <property type="entry name" value="GDHRDH"/>
</dbReference>
<protein>
    <recommendedName>
        <fullName evidence="2">Short-chain dehydrogenase</fullName>
    </recommendedName>
</protein>
<reference evidence="1" key="1">
    <citation type="submission" date="2018-05" db="EMBL/GenBank/DDBJ databases">
        <authorList>
            <person name="Lanie J.A."/>
            <person name="Ng W.-L."/>
            <person name="Kazmierczak K.M."/>
            <person name="Andrzejewski T.M."/>
            <person name="Davidsen T.M."/>
            <person name="Wayne K.J."/>
            <person name="Tettelin H."/>
            <person name="Glass J.I."/>
            <person name="Rusch D."/>
            <person name="Podicherti R."/>
            <person name="Tsui H.-C.T."/>
            <person name="Winkler M.E."/>
        </authorList>
    </citation>
    <scope>NUCLEOTIDE SEQUENCE</scope>
</reference>
<dbReference type="Pfam" id="PF00106">
    <property type="entry name" value="adh_short"/>
    <property type="match status" value="1"/>
</dbReference>
<dbReference type="SUPFAM" id="SSF51735">
    <property type="entry name" value="NAD(P)-binding Rossmann-fold domains"/>
    <property type="match status" value="1"/>
</dbReference>
<dbReference type="PANTHER" id="PTHR43431:SF7">
    <property type="entry name" value="OXIDOREDUCTASE, SHORT CHAIN DEHYDROGENASE_REDUCTASE FAMILY (AFU_ORTHOLOGUE AFUA_5G14000)"/>
    <property type="match status" value="1"/>
</dbReference>
<dbReference type="InterPro" id="IPR036291">
    <property type="entry name" value="NAD(P)-bd_dom_sf"/>
</dbReference>
<dbReference type="InterPro" id="IPR002347">
    <property type="entry name" value="SDR_fam"/>
</dbReference>
<dbReference type="EMBL" id="UINC01013041">
    <property type="protein sequence ID" value="SVA56581.1"/>
    <property type="molecule type" value="Genomic_DNA"/>
</dbReference>
<evidence type="ECO:0008006" key="2">
    <source>
        <dbReference type="Google" id="ProtNLM"/>
    </source>
</evidence>
<name>A0A381WWD4_9ZZZZ</name>
<dbReference type="PANTHER" id="PTHR43431">
    <property type="entry name" value="OXIDOREDUCTASE, SHORT CHAIN DEHYDROGENASE/REDUCTASE FAMILY (AFU_ORTHOLOGUE AFUA_5G14000)"/>
    <property type="match status" value="1"/>
</dbReference>
<evidence type="ECO:0000313" key="1">
    <source>
        <dbReference type="EMBL" id="SVA56581.1"/>
    </source>
</evidence>
<organism evidence="1">
    <name type="scientific">marine metagenome</name>
    <dbReference type="NCBI Taxonomy" id="408172"/>
    <lineage>
        <taxon>unclassified sequences</taxon>
        <taxon>metagenomes</taxon>
        <taxon>ecological metagenomes</taxon>
    </lineage>
</organism>
<dbReference type="AlphaFoldDB" id="A0A381WWD4"/>
<gene>
    <name evidence="1" type="ORF">METZ01_LOCUS109435</name>
</gene>